<reference evidence="2" key="1">
    <citation type="submission" date="2018-11" db="EMBL/GenBank/DDBJ databases">
        <authorList>
            <consortium name="Pathogen Informatics"/>
        </authorList>
    </citation>
    <scope>NUCLEOTIDE SEQUENCE</scope>
</reference>
<evidence type="ECO:0000313" key="3">
    <source>
        <dbReference type="Proteomes" id="UP000784294"/>
    </source>
</evidence>
<keyword evidence="3" id="KW-1185">Reference proteome</keyword>
<sequence>MRMEDLQGFIRKPRTGHIHSAKDATRATRSIRFASAPGSSGRLPRFGRPARHMRPSSFAEHPEPGPEYNNATRPAALAERLWIAGQMSRFDSSKGKMGNWQADGLISQPLDNHLIQALL</sequence>
<gene>
    <name evidence="2" type="ORF">PXEA_LOCUS21460</name>
</gene>
<organism evidence="2 3">
    <name type="scientific">Protopolystoma xenopodis</name>
    <dbReference type="NCBI Taxonomy" id="117903"/>
    <lineage>
        <taxon>Eukaryota</taxon>
        <taxon>Metazoa</taxon>
        <taxon>Spiralia</taxon>
        <taxon>Lophotrochozoa</taxon>
        <taxon>Platyhelminthes</taxon>
        <taxon>Monogenea</taxon>
        <taxon>Polyopisthocotylea</taxon>
        <taxon>Polystomatidea</taxon>
        <taxon>Polystomatidae</taxon>
        <taxon>Protopolystoma</taxon>
    </lineage>
</organism>
<name>A0A3S5C0V4_9PLAT</name>
<dbReference type="EMBL" id="CAAALY010091743">
    <property type="protein sequence ID" value="VEL28020.1"/>
    <property type="molecule type" value="Genomic_DNA"/>
</dbReference>
<protein>
    <submittedName>
        <fullName evidence="2">Uncharacterized protein</fullName>
    </submittedName>
</protein>
<accession>A0A3S5C0V4</accession>
<evidence type="ECO:0000313" key="2">
    <source>
        <dbReference type="EMBL" id="VEL28020.1"/>
    </source>
</evidence>
<dbReference type="Proteomes" id="UP000784294">
    <property type="component" value="Unassembled WGS sequence"/>
</dbReference>
<evidence type="ECO:0000256" key="1">
    <source>
        <dbReference type="SAM" id="MobiDB-lite"/>
    </source>
</evidence>
<comment type="caution">
    <text evidence="2">The sequence shown here is derived from an EMBL/GenBank/DDBJ whole genome shotgun (WGS) entry which is preliminary data.</text>
</comment>
<proteinExistence type="predicted"/>
<feature type="region of interest" description="Disordered" evidence="1">
    <location>
        <begin position="1"/>
        <end position="72"/>
    </location>
</feature>
<dbReference type="AlphaFoldDB" id="A0A3S5C0V4"/>